<dbReference type="Proteomes" id="UP000678016">
    <property type="component" value="Chromosome"/>
</dbReference>
<proteinExistence type="predicted"/>
<protein>
    <submittedName>
        <fullName evidence="1">Uncharacterized protein</fullName>
    </submittedName>
</protein>
<reference evidence="2" key="1">
    <citation type="submission" date="2021-05" db="EMBL/GenBank/DDBJ databases">
        <title>Direct Submission.</title>
        <authorList>
            <person name="Li K."/>
            <person name="Gao J."/>
        </authorList>
    </citation>
    <scope>NUCLEOTIDE SEQUENCE [LARGE SCALE GENOMIC DNA]</scope>
    <source>
        <strain evidence="2">HDS12</strain>
    </source>
</reference>
<sequence length="118" mass="12951">MRVLYVGFFHGGPYHPFGDVGSEGEAFTSRADAGRKLRQRVTGSGICDVSYPTLSEDETVSTRSADSGKTLFAHVPEDAYIDLYSVVPSDRKGWGYIAPEPEVRITLGPRFGMLCEPF</sequence>
<name>A0ABX8C8A5_9ACTN</name>
<keyword evidence="2" id="KW-1185">Reference proteome</keyword>
<evidence type="ECO:0000313" key="1">
    <source>
        <dbReference type="EMBL" id="QUX30641.1"/>
    </source>
</evidence>
<accession>A0ABX8C8A5</accession>
<dbReference type="EMBL" id="CP074132">
    <property type="protein sequence ID" value="QUX30641.1"/>
    <property type="molecule type" value="Genomic_DNA"/>
</dbReference>
<organism evidence="1 2">
    <name type="scientific">Nocardiopsis akebiae</name>
    <dbReference type="NCBI Taxonomy" id="2831968"/>
    <lineage>
        <taxon>Bacteria</taxon>
        <taxon>Bacillati</taxon>
        <taxon>Actinomycetota</taxon>
        <taxon>Actinomycetes</taxon>
        <taxon>Streptosporangiales</taxon>
        <taxon>Nocardiopsidaceae</taxon>
        <taxon>Nocardiopsis</taxon>
    </lineage>
</organism>
<dbReference type="RefSeq" id="WP_212643391.1">
    <property type="nucleotide sequence ID" value="NZ_CP074132.1"/>
</dbReference>
<evidence type="ECO:0000313" key="2">
    <source>
        <dbReference type="Proteomes" id="UP000678016"/>
    </source>
</evidence>
<gene>
    <name evidence="1" type="ORF">KGD83_09110</name>
</gene>